<feature type="domain" description="HTH luxR-type" evidence="5">
    <location>
        <begin position="3"/>
        <end position="68"/>
    </location>
</feature>
<dbReference type="GO" id="GO:0003677">
    <property type="term" value="F:DNA binding"/>
    <property type="evidence" value="ECO:0007669"/>
    <property type="project" value="UniProtKB-KW"/>
</dbReference>
<feature type="compositionally biased region" description="Polar residues" evidence="4">
    <location>
        <begin position="82"/>
        <end position="91"/>
    </location>
</feature>
<evidence type="ECO:0000256" key="1">
    <source>
        <dbReference type="ARBA" id="ARBA00023015"/>
    </source>
</evidence>
<keyword evidence="3" id="KW-0804">Transcription</keyword>
<dbReference type="Gene3D" id="1.10.10.10">
    <property type="entry name" value="Winged helix-like DNA-binding domain superfamily/Winged helix DNA-binding domain"/>
    <property type="match status" value="1"/>
</dbReference>
<dbReference type="Proteomes" id="UP000278085">
    <property type="component" value="Unassembled WGS sequence"/>
</dbReference>
<evidence type="ECO:0000313" key="6">
    <source>
        <dbReference type="EMBL" id="RSZ60959.1"/>
    </source>
</evidence>
<keyword evidence="2" id="KW-0238">DNA-binding</keyword>
<dbReference type="RefSeq" id="WP_126072343.1">
    <property type="nucleotide sequence ID" value="NZ_CP051166.1"/>
</dbReference>
<dbReference type="GO" id="GO:0006355">
    <property type="term" value="P:regulation of DNA-templated transcription"/>
    <property type="evidence" value="ECO:0007669"/>
    <property type="project" value="InterPro"/>
</dbReference>
<comment type="caution">
    <text evidence="6">The sequence shown here is derived from an EMBL/GenBank/DDBJ whole genome shotgun (WGS) entry which is preliminary data.</text>
</comment>
<protein>
    <submittedName>
        <fullName evidence="6">LuxR family transcriptional regulator</fullName>
    </submittedName>
</protein>
<dbReference type="PANTHER" id="PTHR44688:SF16">
    <property type="entry name" value="DNA-BINDING TRANSCRIPTIONAL ACTIVATOR DEVR_DOSR"/>
    <property type="match status" value="1"/>
</dbReference>
<evidence type="ECO:0000259" key="5">
    <source>
        <dbReference type="PROSITE" id="PS50043"/>
    </source>
</evidence>
<dbReference type="Pfam" id="PF00196">
    <property type="entry name" value="GerE"/>
    <property type="match status" value="1"/>
</dbReference>
<accession>A0A430HTY1</accession>
<dbReference type="PROSITE" id="PS00622">
    <property type="entry name" value="HTH_LUXR_1"/>
    <property type="match status" value="1"/>
</dbReference>
<organism evidence="6 7">
    <name type="scientific">Massilia atriviolacea</name>
    <dbReference type="NCBI Taxonomy" id="2495579"/>
    <lineage>
        <taxon>Bacteria</taxon>
        <taxon>Pseudomonadati</taxon>
        <taxon>Pseudomonadota</taxon>
        <taxon>Betaproteobacteria</taxon>
        <taxon>Burkholderiales</taxon>
        <taxon>Oxalobacteraceae</taxon>
        <taxon>Telluria group</taxon>
        <taxon>Massilia</taxon>
    </lineage>
</organism>
<feature type="region of interest" description="Disordered" evidence="4">
    <location>
        <begin position="72"/>
        <end position="98"/>
    </location>
</feature>
<gene>
    <name evidence="6" type="ORF">EJB06_02130</name>
</gene>
<keyword evidence="1" id="KW-0805">Transcription regulation</keyword>
<dbReference type="EMBL" id="RXLQ01000001">
    <property type="protein sequence ID" value="RSZ60959.1"/>
    <property type="molecule type" value="Genomic_DNA"/>
</dbReference>
<proteinExistence type="predicted"/>
<name>A0A430HTY1_9BURK</name>
<evidence type="ECO:0000256" key="4">
    <source>
        <dbReference type="SAM" id="MobiDB-lite"/>
    </source>
</evidence>
<evidence type="ECO:0000256" key="3">
    <source>
        <dbReference type="ARBA" id="ARBA00023163"/>
    </source>
</evidence>
<dbReference type="AlphaFoldDB" id="A0A430HTY1"/>
<dbReference type="SMART" id="SM00421">
    <property type="entry name" value="HTH_LUXR"/>
    <property type="match status" value="1"/>
</dbReference>
<dbReference type="PRINTS" id="PR00038">
    <property type="entry name" value="HTHLUXR"/>
</dbReference>
<dbReference type="PROSITE" id="PS50043">
    <property type="entry name" value="HTH_LUXR_2"/>
    <property type="match status" value="1"/>
</dbReference>
<evidence type="ECO:0000313" key="7">
    <source>
        <dbReference type="Proteomes" id="UP000278085"/>
    </source>
</evidence>
<keyword evidence="7" id="KW-1185">Reference proteome</keyword>
<dbReference type="PANTHER" id="PTHR44688">
    <property type="entry name" value="DNA-BINDING TRANSCRIPTIONAL ACTIVATOR DEVR_DOSR"/>
    <property type="match status" value="1"/>
</dbReference>
<reference evidence="6 7" key="1">
    <citation type="submission" date="2018-12" db="EMBL/GenBank/DDBJ databases">
        <authorList>
            <person name="Yang E."/>
        </authorList>
    </citation>
    <scope>NUCLEOTIDE SEQUENCE [LARGE SCALE GENOMIC DNA]</scope>
    <source>
        <strain evidence="6 7">SOD</strain>
    </source>
</reference>
<sequence>MMSRQQNKKLTTRETQILELLGQGLDTRHIAAILDIAYYTVRKHRSNILIKLQLNTAAQLACVAVQTALFPPSAPTSASASKLINNNTESASRIRGPP</sequence>
<evidence type="ECO:0000256" key="2">
    <source>
        <dbReference type="ARBA" id="ARBA00023125"/>
    </source>
</evidence>
<dbReference type="SUPFAM" id="SSF46894">
    <property type="entry name" value="C-terminal effector domain of the bipartite response regulators"/>
    <property type="match status" value="1"/>
</dbReference>
<dbReference type="InterPro" id="IPR016032">
    <property type="entry name" value="Sig_transdc_resp-reg_C-effctor"/>
</dbReference>
<dbReference type="OrthoDB" id="8874570at2"/>
<dbReference type="InterPro" id="IPR036388">
    <property type="entry name" value="WH-like_DNA-bd_sf"/>
</dbReference>
<dbReference type="InterPro" id="IPR000792">
    <property type="entry name" value="Tscrpt_reg_LuxR_C"/>
</dbReference>
<dbReference type="CDD" id="cd06170">
    <property type="entry name" value="LuxR_C_like"/>
    <property type="match status" value="1"/>
</dbReference>